<protein>
    <recommendedName>
        <fullName evidence="3">SagB-type dehydrogenase family enzyme</fullName>
    </recommendedName>
</protein>
<name>A0A542DNI4_AMYCI</name>
<dbReference type="PANTHER" id="PTHR43745:SF2">
    <property type="entry name" value="NITROREDUCTASE MJ1384-RELATED"/>
    <property type="match status" value="1"/>
</dbReference>
<sequence length="667" mass="74135">MSAAEYVRNPDLVILQRRLFAPTYMGPGKWVIYDTSTRRSHLAVRSEDDVRTKDIPRVLKYLIDDWPHSNNLPRCIVDQLLHAGLVVECDTRATSPKRPENFLSKFQRIVHDYPFVDYSSPEAYQFDRALMAEYADESEMPSIWTKRTGKSITLPDVSWSDLEAGTQGRDFDLNGLASVLRFSFGQIGSFRVPGGERVRKANPSGGAKHPTEGWLEMGHSWCGIQPGTYFYDPENHALVQTETQTPASAGAGLTLSVRSRLERAMWRYRDPRSSRAVLFDAGHVIENLFILLRFLGTDAYLHPGRLLCGFGADDFREPELGRIDIPIDNSPLGLSPVYHGSAANTTEQDIGEPFVLNPFAYFTLKNGGLTGNIAYPKHRRVDLSPVEFSILTHCIPSSRGAPSRSRDRYTTTKDIVEAIPCSSEADIERLESNGLLLRQTHASVLWPQVRRWAEKGWYLPLLAWTEASTPAGHAVPTEREASNGRSISGLTDIAKPLRKRITSRSFTDQQITSSRLRSIIQHSLVADSSVSTATLFIAPFKISGLPAETLHYWDNVNNQFVTTENRATVDDIVRVTIGQGWVRNCAAMIWLMSTIDTGCPRHYVSPHVLLGRIAQRVALLSTTHELGVFQTPATLDADLAALLGCEPSPDTLSYSVAIGATSRKAAV</sequence>
<dbReference type="OrthoDB" id="3723182at2"/>
<dbReference type="EMBL" id="VFML01000001">
    <property type="protein sequence ID" value="TQJ04653.1"/>
    <property type="molecule type" value="Genomic_DNA"/>
</dbReference>
<keyword evidence="2" id="KW-1185">Reference proteome</keyword>
<dbReference type="Proteomes" id="UP000320876">
    <property type="component" value="Unassembled WGS sequence"/>
</dbReference>
<evidence type="ECO:0000313" key="1">
    <source>
        <dbReference type="EMBL" id="TQJ04653.1"/>
    </source>
</evidence>
<gene>
    <name evidence="1" type="ORF">FB471_4456</name>
</gene>
<dbReference type="GO" id="GO:0016491">
    <property type="term" value="F:oxidoreductase activity"/>
    <property type="evidence" value="ECO:0007669"/>
    <property type="project" value="InterPro"/>
</dbReference>
<reference evidence="1 2" key="1">
    <citation type="submission" date="2019-06" db="EMBL/GenBank/DDBJ databases">
        <title>Sequencing the genomes of 1000 actinobacteria strains.</title>
        <authorList>
            <person name="Klenk H.-P."/>
        </authorList>
    </citation>
    <scope>NUCLEOTIDE SEQUENCE [LARGE SCALE GENOMIC DNA]</scope>
    <source>
        <strain evidence="1 2">DSM 45679</strain>
    </source>
</reference>
<dbReference type="PANTHER" id="PTHR43745">
    <property type="entry name" value="NITROREDUCTASE MJ1384-RELATED"/>
    <property type="match status" value="1"/>
</dbReference>
<comment type="caution">
    <text evidence="1">The sequence shown here is derived from an EMBL/GenBank/DDBJ whole genome shotgun (WGS) entry which is preliminary data.</text>
</comment>
<proteinExistence type="predicted"/>
<dbReference type="InterPro" id="IPR052544">
    <property type="entry name" value="Bacteriocin_Proc_Enz"/>
</dbReference>
<evidence type="ECO:0008006" key="3">
    <source>
        <dbReference type="Google" id="ProtNLM"/>
    </source>
</evidence>
<dbReference type="AlphaFoldDB" id="A0A542DNI4"/>
<dbReference type="InterPro" id="IPR000415">
    <property type="entry name" value="Nitroreductase-like"/>
</dbReference>
<evidence type="ECO:0000313" key="2">
    <source>
        <dbReference type="Proteomes" id="UP000320876"/>
    </source>
</evidence>
<organism evidence="1 2">
    <name type="scientific">Amycolatopsis cihanbeyliensis</name>
    <dbReference type="NCBI Taxonomy" id="1128664"/>
    <lineage>
        <taxon>Bacteria</taxon>
        <taxon>Bacillati</taxon>
        <taxon>Actinomycetota</taxon>
        <taxon>Actinomycetes</taxon>
        <taxon>Pseudonocardiales</taxon>
        <taxon>Pseudonocardiaceae</taxon>
        <taxon>Amycolatopsis</taxon>
    </lineage>
</organism>
<dbReference type="Gene3D" id="3.40.109.10">
    <property type="entry name" value="NADH Oxidase"/>
    <property type="match status" value="2"/>
</dbReference>
<accession>A0A542DNI4</accession>
<dbReference type="RefSeq" id="WP_142000305.1">
    <property type="nucleotide sequence ID" value="NZ_VFML01000001.1"/>
</dbReference>